<evidence type="ECO:0000256" key="1">
    <source>
        <dbReference type="ARBA" id="ARBA00004496"/>
    </source>
</evidence>
<keyword evidence="7" id="KW-0067">ATP-binding</keyword>
<evidence type="ECO:0000256" key="2">
    <source>
        <dbReference type="ARBA" id="ARBA00013267"/>
    </source>
</evidence>
<dbReference type="AlphaFoldDB" id="A0A1W1D9B4"/>
<dbReference type="Pfam" id="PF09179">
    <property type="entry name" value="TilS"/>
    <property type="match status" value="1"/>
</dbReference>
<keyword evidence="5" id="KW-0819">tRNA processing</keyword>
<comment type="catalytic activity">
    <reaction evidence="8">
        <text>cytidine(34) in tRNA(Ile2) + L-lysine + ATP = lysidine(34) in tRNA(Ile2) + AMP + diphosphate + H(+)</text>
        <dbReference type="Rhea" id="RHEA:43744"/>
        <dbReference type="Rhea" id="RHEA-COMP:10625"/>
        <dbReference type="Rhea" id="RHEA-COMP:10670"/>
        <dbReference type="ChEBI" id="CHEBI:15378"/>
        <dbReference type="ChEBI" id="CHEBI:30616"/>
        <dbReference type="ChEBI" id="CHEBI:32551"/>
        <dbReference type="ChEBI" id="CHEBI:33019"/>
        <dbReference type="ChEBI" id="CHEBI:82748"/>
        <dbReference type="ChEBI" id="CHEBI:83665"/>
        <dbReference type="ChEBI" id="CHEBI:456215"/>
        <dbReference type="EC" id="6.3.4.19"/>
    </reaction>
</comment>
<dbReference type="GO" id="GO:0008033">
    <property type="term" value="P:tRNA processing"/>
    <property type="evidence" value="ECO:0007669"/>
    <property type="project" value="UniProtKB-KW"/>
</dbReference>
<dbReference type="GO" id="GO:0032267">
    <property type="term" value="F:tRNA(Ile)-lysidine synthase activity"/>
    <property type="evidence" value="ECO:0007669"/>
    <property type="project" value="UniProtKB-EC"/>
</dbReference>
<dbReference type="GO" id="GO:0005737">
    <property type="term" value="C:cytoplasm"/>
    <property type="evidence" value="ECO:0007669"/>
    <property type="project" value="UniProtKB-SubCell"/>
</dbReference>
<dbReference type="InterPro" id="IPR011063">
    <property type="entry name" value="TilS/TtcA_N"/>
</dbReference>
<dbReference type="InterPro" id="IPR012094">
    <property type="entry name" value="tRNA_Ile_lys_synt"/>
</dbReference>
<evidence type="ECO:0000256" key="6">
    <source>
        <dbReference type="ARBA" id="ARBA00022741"/>
    </source>
</evidence>
<dbReference type="InterPro" id="IPR014729">
    <property type="entry name" value="Rossmann-like_a/b/a_fold"/>
</dbReference>
<organism evidence="10">
    <name type="scientific">hydrothermal vent metagenome</name>
    <dbReference type="NCBI Taxonomy" id="652676"/>
    <lineage>
        <taxon>unclassified sequences</taxon>
        <taxon>metagenomes</taxon>
        <taxon>ecological metagenomes</taxon>
    </lineage>
</organism>
<dbReference type="PANTHER" id="PTHR43033">
    <property type="entry name" value="TRNA(ILE)-LYSIDINE SYNTHASE-RELATED"/>
    <property type="match status" value="1"/>
</dbReference>
<comment type="subcellular location">
    <subcellularLocation>
        <location evidence="1">Cytoplasm</location>
    </subcellularLocation>
</comment>
<dbReference type="SUPFAM" id="SSF56037">
    <property type="entry name" value="PheT/TilS domain"/>
    <property type="match status" value="1"/>
</dbReference>
<evidence type="ECO:0000259" key="9">
    <source>
        <dbReference type="SMART" id="SM00977"/>
    </source>
</evidence>
<dbReference type="HAMAP" id="MF_01161">
    <property type="entry name" value="tRNA_Ile_lys_synt"/>
    <property type="match status" value="1"/>
</dbReference>
<dbReference type="SUPFAM" id="SSF82829">
    <property type="entry name" value="MesJ substrate recognition domain-like"/>
    <property type="match status" value="1"/>
</dbReference>
<dbReference type="Gene3D" id="3.40.50.620">
    <property type="entry name" value="HUPs"/>
    <property type="match status" value="1"/>
</dbReference>
<evidence type="ECO:0000256" key="3">
    <source>
        <dbReference type="ARBA" id="ARBA00022490"/>
    </source>
</evidence>
<dbReference type="SUPFAM" id="SSF52402">
    <property type="entry name" value="Adenine nucleotide alpha hydrolases-like"/>
    <property type="match status" value="1"/>
</dbReference>
<dbReference type="InterPro" id="IPR015262">
    <property type="entry name" value="tRNA_Ile_lys_synt_subst-bd"/>
</dbReference>
<keyword evidence="3" id="KW-0963">Cytoplasm</keyword>
<gene>
    <name evidence="10" type="ORF">MNB_SUP05-4-986</name>
</gene>
<accession>A0A1W1D9B4</accession>
<evidence type="ECO:0000256" key="7">
    <source>
        <dbReference type="ARBA" id="ARBA00022840"/>
    </source>
</evidence>
<dbReference type="NCBIfam" id="TIGR02432">
    <property type="entry name" value="lysidine_TilS_N"/>
    <property type="match status" value="1"/>
</dbReference>
<evidence type="ECO:0000313" key="10">
    <source>
        <dbReference type="EMBL" id="SFV77198.1"/>
    </source>
</evidence>
<dbReference type="Pfam" id="PF11734">
    <property type="entry name" value="TilS_C"/>
    <property type="match status" value="1"/>
</dbReference>
<dbReference type="GO" id="GO:0005524">
    <property type="term" value="F:ATP binding"/>
    <property type="evidence" value="ECO:0007669"/>
    <property type="project" value="UniProtKB-KW"/>
</dbReference>
<reference evidence="10" key="1">
    <citation type="submission" date="2016-10" db="EMBL/GenBank/DDBJ databases">
        <authorList>
            <person name="de Groot N.N."/>
        </authorList>
    </citation>
    <scope>NUCLEOTIDE SEQUENCE</scope>
</reference>
<dbReference type="PANTHER" id="PTHR43033:SF1">
    <property type="entry name" value="TRNA(ILE)-LYSIDINE SYNTHASE-RELATED"/>
    <property type="match status" value="1"/>
</dbReference>
<dbReference type="InterPro" id="IPR012795">
    <property type="entry name" value="tRNA_Ile_lys_synt_N"/>
</dbReference>
<proteinExistence type="inferred from homology"/>
<evidence type="ECO:0000256" key="8">
    <source>
        <dbReference type="ARBA" id="ARBA00048539"/>
    </source>
</evidence>
<dbReference type="InterPro" id="IPR012796">
    <property type="entry name" value="Lysidine-tRNA-synth_C"/>
</dbReference>
<dbReference type="NCBIfam" id="TIGR02433">
    <property type="entry name" value="lysidine_TilS_C"/>
    <property type="match status" value="1"/>
</dbReference>
<evidence type="ECO:0000256" key="4">
    <source>
        <dbReference type="ARBA" id="ARBA00022598"/>
    </source>
</evidence>
<feature type="domain" description="Lysidine-tRNA(Ile) synthetase C-terminal" evidence="9">
    <location>
        <begin position="330"/>
        <end position="389"/>
    </location>
</feature>
<evidence type="ECO:0000256" key="5">
    <source>
        <dbReference type="ARBA" id="ARBA00022694"/>
    </source>
</evidence>
<keyword evidence="4 10" id="KW-0436">Ligase</keyword>
<dbReference type="EC" id="6.3.4.19" evidence="2"/>
<keyword evidence="6" id="KW-0547">Nucleotide-binding</keyword>
<dbReference type="EMBL" id="FPHR01000018">
    <property type="protein sequence ID" value="SFV77198.1"/>
    <property type="molecule type" value="Genomic_DNA"/>
</dbReference>
<dbReference type="CDD" id="cd01992">
    <property type="entry name" value="TilS_N"/>
    <property type="match status" value="1"/>
</dbReference>
<name>A0A1W1D9B4_9ZZZZ</name>
<protein>
    <recommendedName>
        <fullName evidence="2">tRNA(Ile)-lysidine synthetase</fullName>
        <ecNumber evidence="2">6.3.4.19</ecNumber>
    </recommendedName>
</protein>
<dbReference type="Pfam" id="PF01171">
    <property type="entry name" value="ATP_bind_3"/>
    <property type="match status" value="1"/>
</dbReference>
<sequence>MESLKNKDSYLEGKQIVLGLSGGVDSIVLLHYLHNHYPDSLRAIHCNHHLSKHCNEWHLFCQNLCVKLNIPYKNIDINLEKLTNIEESARKKRYFSLSCDLKDNEVLCTAHHQNDQAETLLLQLFRGSGVAGLASMPRQKTLGRGWHYRPMLTIEKQQILDYANKHKLNWIEDDSNKNTNFRRNYLRIDIIPALEKVYKNLTKTLARSAKHQSEALKLTRELSNIDLLANNIINDKGRIQIEALIKLETHRMKNILRHHLNGLGFLSPSDKIMNQIIDLIGAKADASPLVQWGDFKIRRYQSQLYFIDEREDNNLDKCPIQADLENLPNFSIRYRIEGLRIKLPGKKHSQSLKKVLQEAGIPPWERNSLKMYYINDELRAMERLGHMEHAE</sequence>
<dbReference type="SMART" id="SM00977">
    <property type="entry name" value="TilS_C"/>
    <property type="match status" value="1"/>
</dbReference>
<dbReference type="Gene3D" id="1.20.59.20">
    <property type="match status" value="1"/>
</dbReference>